<dbReference type="EMBL" id="LXFE01003564">
    <property type="protein sequence ID" value="OLL22260.1"/>
    <property type="molecule type" value="Genomic_DNA"/>
</dbReference>
<organism evidence="4 5">
    <name type="scientific">Neolecta irregularis (strain DAH-3)</name>
    <dbReference type="NCBI Taxonomy" id="1198029"/>
    <lineage>
        <taxon>Eukaryota</taxon>
        <taxon>Fungi</taxon>
        <taxon>Dikarya</taxon>
        <taxon>Ascomycota</taxon>
        <taxon>Taphrinomycotina</taxon>
        <taxon>Neolectales</taxon>
        <taxon>Neolectaceae</taxon>
        <taxon>Neolecta</taxon>
    </lineage>
</organism>
<feature type="region of interest" description="Disordered" evidence="3">
    <location>
        <begin position="1"/>
        <end position="56"/>
    </location>
</feature>
<dbReference type="STRING" id="1198029.A0A1U7LHX5"/>
<reference evidence="4 5" key="1">
    <citation type="submission" date="2016-04" db="EMBL/GenBank/DDBJ databases">
        <title>Evolutionary innovation and constraint leading to complex multicellularity in the Ascomycota.</title>
        <authorList>
            <person name="Cisse O."/>
            <person name="Nguyen A."/>
            <person name="Hewitt D.A."/>
            <person name="Jedd G."/>
            <person name="Stajich J.E."/>
        </authorList>
    </citation>
    <scope>NUCLEOTIDE SEQUENCE [LARGE SCALE GENOMIC DNA]</scope>
    <source>
        <strain evidence="4 5">DAH-3</strain>
    </source>
</reference>
<dbReference type="SUPFAM" id="SSF143113">
    <property type="entry name" value="NAP-like"/>
    <property type="match status" value="1"/>
</dbReference>
<dbReference type="FunFam" id="1.20.5.1500:FF:000001">
    <property type="entry name" value="Nucleosome assembly protein 1-like 1"/>
    <property type="match status" value="1"/>
</dbReference>
<dbReference type="GO" id="GO:0051082">
    <property type="term" value="F:unfolded protein binding"/>
    <property type="evidence" value="ECO:0007669"/>
    <property type="project" value="EnsemblFungi"/>
</dbReference>
<comment type="caution">
    <text evidence="4">The sequence shown here is derived from an EMBL/GenBank/DDBJ whole genome shotgun (WGS) entry which is preliminary data.</text>
</comment>
<dbReference type="GO" id="GO:0042802">
    <property type="term" value="F:identical protein binding"/>
    <property type="evidence" value="ECO:0007669"/>
    <property type="project" value="EnsemblFungi"/>
</dbReference>
<dbReference type="GO" id="GO:0031116">
    <property type="term" value="P:positive regulation of microtubule polymerization"/>
    <property type="evidence" value="ECO:0007669"/>
    <property type="project" value="EnsemblFungi"/>
</dbReference>
<comment type="similarity">
    <text evidence="1 2">Belongs to the nucleosome assembly protein (NAP) family.</text>
</comment>
<dbReference type="GO" id="GO:0098841">
    <property type="term" value="P:protein localization to cell division site after cytokinesis"/>
    <property type="evidence" value="ECO:0007669"/>
    <property type="project" value="EnsemblFungi"/>
</dbReference>
<dbReference type="GO" id="GO:0006607">
    <property type="term" value="P:NLS-bearing protein import into nucleus"/>
    <property type="evidence" value="ECO:0007669"/>
    <property type="project" value="EnsemblFungi"/>
</dbReference>
<evidence type="ECO:0000256" key="3">
    <source>
        <dbReference type="SAM" id="MobiDB-lite"/>
    </source>
</evidence>
<dbReference type="GO" id="GO:0042274">
    <property type="term" value="P:ribosomal small subunit biogenesis"/>
    <property type="evidence" value="ECO:0007669"/>
    <property type="project" value="EnsemblFungi"/>
</dbReference>
<dbReference type="GO" id="GO:0032174">
    <property type="term" value="C:cellular bud neck septin collar"/>
    <property type="evidence" value="ECO:0007669"/>
    <property type="project" value="EnsemblFungi"/>
</dbReference>
<proteinExistence type="inferred from homology"/>
<dbReference type="GO" id="GO:0007117">
    <property type="term" value="P:budding cell bud growth"/>
    <property type="evidence" value="ECO:0007669"/>
    <property type="project" value="EnsemblFungi"/>
</dbReference>
<dbReference type="GO" id="GO:0032968">
    <property type="term" value="P:positive regulation of transcription elongation by RNA polymerase II"/>
    <property type="evidence" value="ECO:0007669"/>
    <property type="project" value="EnsemblFungi"/>
</dbReference>
<evidence type="ECO:0000313" key="4">
    <source>
        <dbReference type="EMBL" id="OLL22260.1"/>
    </source>
</evidence>
<accession>A0A1U7LHX5</accession>
<dbReference type="PANTHER" id="PTHR11875">
    <property type="entry name" value="TESTIS-SPECIFIC Y-ENCODED PROTEIN"/>
    <property type="match status" value="1"/>
</dbReference>
<dbReference type="Proteomes" id="UP000186594">
    <property type="component" value="Unassembled WGS sequence"/>
</dbReference>
<keyword evidence="5" id="KW-1185">Reference proteome</keyword>
<dbReference type="GO" id="GO:0008047">
    <property type="term" value="F:enzyme activator activity"/>
    <property type="evidence" value="ECO:0007669"/>
    <property type="project" value="EnsemblFungi"/>
</dbReference>
<sequence length="396" mass="44754">MAENVNIKNKRLEGLSAPTPQNTPATSAPIGSVARQPTVEKIDEEGASGNDKPDVSALAQNPAVLSMIQGKLNNLVGKSSGYIESLPASVRRRLLGVQGLQIDHQRLENEFQAEILALEKKYLQKYQPLYDRRAAIVNGKAEPAMEEIEKGNSAQQVVLEIPESTPDDTMKGIPEFWLTALKNNIILAELITVKDEEALKSLVDIRCQYFDKPGFKLDFEFKQNEFFSNDILTKTYFYQEEVGYGGDFVYSHAEGTHINWKEGKNLAVKVETKKQRNKNTNQTRTIKKTFPTDSFFNFFKPLQALESDDIDDELDEKLELDYQLGEDFKEKLIPRAVDWFTGAALAYEALDDEDDFDEDDVFEDEPDSDLEEIDEVESEEEGSGQVKQDPNECKQS</sequence>
<feature type="compositionally biased region" description="Acidic residues" evidence="3">
    <location>
        <begin position="353"/>
        <end position="382"/>
    </location>
</feature>
<dbReference type="GO" id="GO:0006334">
    <property type="term" value="P:nucleosome assembly"/>
    <property type="evidence" value="ECO:0007669"/>
    <property type="project" value="EnsemblFungi"/>
</dbReference>
<evidence type="ECO:0000256" key="2">
    <source>
        <dbReference type="RuleBase" id="RU003876"/>
    </source>
</evidence>
<dbReference type="Gene3D" id="3.30.1120.90">
    <property type="entry name" value="Nucleosome assembly protein"/>
    <property type="match status" value="1"/>
</dbReference>
<dbReference type="AlphaFoldDB" id="A0A1U7LHX5"/>
<evidence type="ECO:0000313" key="5">
    <source>
        <dbReference type="Proteomes" id="UP000186594"/>
    </source>
</evidence>
<dbReference type="GO" id="GO:0030332">
    <property type="term" value="F:cyclin binding"/>
    <property type="evidence" value="ECO:0007669"/>
    <property type="project" value="EnsemblFungi"/>
</dbReference>
<dbReference type="InterPro" id="IPR037231">
    <property type="entry name" value="NAP-like_sf"/>
</dbReference>
<dbReference type="GO" id="GO:0000511">
    <property type="term" value="F:H2A-H2B histone complex chaperone activity"/>
    <property type="evidence" value="ECO:0007669"/>
    <property type="project" value="EnsemblFungi"/>
</dbReference>
<dbReference type="GO" id="GO:0005634">
    <property type="term" value="C:nucleus"/>
    <property type="evidence" value="ECO:0007669"/>
    <property type="project" value="InterPro"/>
</dbReference>
<gene>
    <name evidence="4" type="ORF">NEOLI_002677</name>
</gene>
<dbReference type="GO" id="GO:0006337">
    <property type="term" value="P:nucleosome disassembly"/>
    <property type="evidence" value="ECO:0007669"/>
    <property type="project" value="EnsemblFungi"/>
</dbReference>
<protein>
    <submittedName>
        <fullName evidence="4">Putative nucleosome assembly protein</fullName>
    </submittedName>
</protein>
<dbReference type="InterPro" id="IPR002164">
    <property type="entry name" value="NAP_family"/>
</dbReference>
<dbReference type="Gene3D" id="1.20.5.1500">
    <property type="match status" value="1"/>
</dbReference>
<dbReference type="GO" id="GO:0042393">
    <property type="term" value="F:histone binding"/>
    <property type="evidence" value="ECO:0007669"/>
    <property type="project" value="EnsemblFungi"/>
</dbReference>
<name>A0A1U7LHX5_NEOID</name>
<dbReference type="GO" id="GO:1990317">
    <property type="term" value="C:Gin4 complex"/>
    <property type="evidence" value="ECO:0007669"/>
    <property type="project" value="EnsemblFungi"/>
</dbReference>
<dbReference type="OrthoDB" id="27325at2759"/>
<feature type="region of interest" description="Disordered" evidence="3">
    <location>
        <begin position="353"/>
        <end position="396"/>
    </location>
</feature>
<dbReference type="Pfam" id="PF00956">
    <property type="entry name" value="NAP"/>
    <property type="match status" value="1"/>
</dbReference>
<evidence type="ECO:0000256" key="1">
    <source>
        <dbReference type="ARBA" id="ARBA00009947"/>
    </source>
</evidence>
<dbReference type="OMA" id="AAECKQN"/>
<dbReference type="FunFam" id="3.30.1120.90:FF:000003">
    <property type="entry name" value="Nucleosome assembly protein"/>
    <property type="match status" value="1"/>
</dbReference>